<dbReference type="SUPFAM" id="SSF46689">
    <property type="entry name" value="Homeodomain-like"/>
    <property type="match status" value="1"/>
</dbReference>
<name>A0A5C5YA13_9PLAN</name>
<keyword evidence="2 4" id="KW-0238">DNA-binding</keyword>
<dbReference type="AlphaFoldDB" id="A0A5C5YA13"/>
<feature type="domain" description="HTH tetR-type" evidence="5">
    <location>
        <begin position="12"/>
        <end position="72"/>
    </location>
</feature>
<accession>A0A5C5YA13</accession>
<sequence length="251" mass="27961">MDILTPKQIEIRQRESRILAAALPMIRRGGVSAVSMDAIAKKIRYTRGTVYNHFPNKEDIVLSLAARASARRVELFKYGVTLGKASREKIAAIGIACEVYVHELPDDFSVEQVIRHDSVWQKTSAGRREVLMQCENECIGVVGSVIETAIEQGDLQLPRGKQVAQIVMGLWSLTYGGHVLAATSPSLSEIGIHDPDQAIRRNCNAMLDGIGWQPLFDSSRYNRYVKRILPLMRQKADELKRQTGLATSTET</sequence>
<dbReference type="InterPro" id="IPR009057">
    <property type="entry name" value="Homeodomain-like_sf"/>
</dbReference>
<dbReference type="OrthoDB" id="9814200at2"/>
<feature type="DNA-binding region" description="H-T-H motif" evidence="4">
    <location>
        <begin position="35"/>
        <end position="54"/>
    </location>
</feature>
<evidence type="ECO:0000256" key="4">
    <source>
        <dbReference type="PROSITE-ProRule" id="PRU00335"/>
    </source>
</evidence>
<comment type="caution">
    <text evidence="6">The sequence shown here is derived from an EMBL/GenBank/DDBJ whole genome shotgun (WGS) entry which is preliminary data.</text>
</comment>
<evidence type="ECO:0000313" key="6">
    <source>
        <dbReference type="EMBL" id="TWT72220.1"/>
    </source>
</evidence>
<dbReference type="PANTHER" id="PTHR30055:SF234">
    <property type="entry name" value="HTH-TYPE TRANSCRIPTIONAL REGULATOR BETI"/>
    <property type="match status" value="1"/>
</dbReference>
<dbReference type="InterPro" id="IPR050109">
    <property type="entry name" value="HTH-type_TetR-like_transc_reg"/>
</dbReference>
<dbReference type="Proteomes" id="UP000317238">
    <property type="component" value="Unassembled WGS sequence"/>
</dbReference>
<evidence type="ECO:0000256" key="1">
    <source>
        <dbReference type="ARBA" id="ARBA00023015"/>
    </source>
</evidence>
<reference evidence="6 7" key="1">
    <citation type="submission" date="2019-02" db="EMBL/GenBank/DDBJ databases">
        <title>Deep-cultivation of Planctomycetes and their phenomic and genomic characterization uncovers novel biology.</title>
        <authorList>
            <person name="Wiegand S."/>
            <person name="Jogler M."/>
            <person name="Boedeker C."/>
            <person name="Pinto D."/>
            <person name="Vollmers J."/>
            <person name="Rivas-Marin E."/>
            <person name="Kohn T."/>
            <person name="Peeters S.H."/>
            <person name="Heuer A."/>
            <person name="Rast P."/>
            <person name="Oberbeckmann S."/>
            <person name="Bunk B."/>
            <person name="Jeske O."/>
            <person name="Meyerdierks A."/>
            <person name="Storesund J.E."/>
            <person name="Kallscheuer N."/>
            <person name="Luecker S."/>
            <person name="Lage O.M."/>
            <person name="Pohl T."/>
            <person name="Merkel B.J."/>
            <person name="Hornburger P."/>
            <person name="Mueller R.-W."/>
            <person name="Bruemmer F."/>
            <person name="Labrenz M."/>
            <person name="Spormann A.M."/>
            <person name="Op Den Camp H."/>
            <person name="Overmann J."/>
            <person name="Amann R."/>
            <person name="Jetten M.S.M."/>
            <person name="Mascher T."/>
            <person name="Medema M.H."/>
            <person name="Devos D.P."/>
            <person name="Kaster A.-K."/>
            <person name="Ovreas L."/>
            <person name="Rohde M."/>
            <person name="Galperin M.Y."/>
            <person name="Jogler C."/>
        </authorList>
    </citation>
    <scope>NUCLEOTIDE SEQUENCE [LARGE SCALE GENOMIC DNA]</scope>
    <source>
        <strain evidence="6 7">Pan14r</strain>
    </source>
</reference>
<protein>
    <submittedName>
        <fullName evidence="6">DNA-binding transcriptional repressor AcrR</fullName>
    </submittedName>
</protein>
<dbReference type="GO" id="GO:0003700">
    <property type="term" value="F:DNA-binding transcription factor activity"/>
    <property type="evidence" value="ECO:0007669"/>
    <property type="project" value="TreeGrafter"/>
</dbReference>
<proteinExistence type="predicted"/>
<dbReference type="EMBL" id="SJPL01000001">
    <property type="protein sequence ID" value="TWT72220.1"/>
    <property type="molecule type" value="Genomic_DNA"/>
</dbReference>
<keyword evidence="1" id="KW-0805">Transcription regulation</keyword>
<dbReference type="PROSITE" id="PS50977">
    <property type="entry name" value="HTH_TETR_2"/>
    <property type="match status" value="1"/>
</dbReference>
<dbReference type="PANTHER" id="PTHR30055">
    <property type="entry name" value="HTH-TYPE TRANSCRIPTIONAL REGULATOR RUTR"/>
    <property type="match status" value="1"/>
</dbReference>
<dbReference type="PRINTS" id="PR00455">
    <property type="entry name" value="HTHTETR"/>
</dbReference>
<evidence type="ECO:0000313" key="7">
    <source>
        <dbReference type="Proteomes" id="UP000317238"/>
    </source>
</evidence>
<keyword evidence="3" id="KW-0804">Transcription</keyword>
<dbReference type="Pfam" id="PF00440">
    <property type="entry name" value="TetR_N"/>
    <property type="match status" value="1"/>
</dbReference>
<keyword evidence="7" id="KW-1185">Reference proteome</keyword>
<organism evidence="6 7">
    <name type="scientific">Crateriforma conspicua</name>
    <dbReference type="NCBI Taxonomy" id="2527996"/>
    <lineage>
        <taxon>Bacteria</taxon>
        <taxon>Pseudomonadati</taxon>
        <taxon>Planctomycetota</taxon>
        <taxon>Planctomycetia</taxon>
        <taxon>Planctomycetales</taxon>
        <taxon>Planctomycetaceae</taxon>
        <taxon>Crateriforma</taxon>
    </lineage>
</organism>
<dbReference type="RefSeq" id="WP_145293560.1">
    <property type="nucleotide sequence ID" value="NZ_CP036319.1"/>
</dbReference>
<evidence type="ECO:0000256" key="2">
    <source>
        <dbReference type="ARBA" id="ARBA00023125"/>
    </source>
</evidence>
<evidence type="ECO:0000256" key="3">
    <source>
        <dbReference type="ARBA" id="ARBA00023163"/>
    </source>
</evidence>
<dbReference type="GO" id="GO:0000976">
    <property type="term" value="F:transcription cis-regulatory region binding"/>
    <property type="evidence" value="ECO:0007669"/>
    <property type="project" value="TreeGrafter"/>
</dbReference>
<gene>
    <name evidence="6" type="ORF">Pan14r_45380</name>
</gene>
<evidence type="ECO:0000259" key="5">
    <source>
        <dbReference type="PROSITE" id="PS50977"/>
    </source>
</evidence>
<dbReference type="InterPro" id="IPR001647">
    <property type="entry name" value="HTH_TetR"/>
</dbReference>
<dbReference type="Gene3D" id="1.10.357.10">
    <property type="entry name" value="Tetracycline Repressor, domain 2"/>
    <property type="match status" value="1"/>
</dbReference>